<keyword evidence="2" id="KW-1185">Reference proteome</keyword>
<dbReference type="Proteomes" id="UP000675664">
    <property type="component" value="Unassembled WGS sequence"/>
</dbReference>
<evidence type="ECO:0000313" key="2">
    <source>
        <dbReference type="Proteomes" id="UP000675664"/>
    </source>
</evidence>
<name>A0A8J7W0I5_9FIRM</name>
<evidence type="ECO:0000313" key="1">
    <source>
        <dbReference type="EMBL" id="MBR0598544.1"/>
    </source>
</evidence>
<organism evidence="1 2">
    <name type="scientific">Sinanaerobacter chloroacetimidivorans</name>
    <dbReference type="NCBI Taxonomy" id="2818044"/>
    <lineage>
        <taxon>Bacteria</taxon>
        <taxon>Bacillati</taxon>
        <taxon>Bacillota</taxon>
        <taxon>Clostridia</taxon>
        <taxon>Peptostreptococcales</taxon>
        <taxon>Anaerovoracaceae</taxon>
        <taxon>Sinanaerobacter</taxon>
    </lineage>
</organism>
<sequence length="76" mass="8810">MKSCKNCGLGTKENNGLISCFKDKTLKQPEEDKEGCLYYIETRSEEDEPLTPFQHLLLKEDELKERKMKGVTPIIF</sequence>
<dbReference type="RefSeq" id="WP_227018666.1">
    <property type="nucleotide sequence ID" value="NZ_JAGSND010000007.1"/>
</dbReference>
<protein>
    <submittedName>
        <fullName evidence="1">Uncharacterized protein</fullName>
    </submittedName>
</protein>
<reference evidence="1" key="1">
    <citation type="submission" date="2021-04" db="EMBL/GenBank/DDBJ databases">
        <title>Sinoanaerobacter chloroacetimidivorans sp. nov., an obligate anaerobic bacterium isolated from anaerobic sludge.</title>
        <authorList>
            <person name="Bao Y."/>
        </authorList>
    </citation>
    <scope>NUCLEOTIDE SEQUENCE</scope>
    <source>
        <strain evidence="1">BAD-6</strain>
    </source>
</reference>
<comment type="caution">
    <text evidence="1">The sequence shown here is derived from an EMBL/GenBank/DDBJ whole genome shotgun (WGS) entry which is preliminary data.</text>
</comment>
<dbReference type="EMBL" id="JAGSND010000007">
    <property type="protein sequence ID" value="MBR0598544.1"/>
    <property type="molecule type" value="Genomic_DNA"/>
</dbReference>
<dbReference type="AlphaFoldDB" id="A0A8J7W0I5"/>
<reference evidence="1" key="2">
    <citation type="submission" date="2021-04" db="EMBL/GenBank/DDBJ databases">
        <authorList>
            <person name="Liu J."/>
        </authorList>
    </citation>
    <scope>NUCLEOTIDE SEQUENCE</scope>
    <source>
        <strain evidence="1">BAD-6</strain>
    </source>
</reference>
<accession>A0A8J7W0I5</accession>
<gene>
    <name evidence="1" type="ORF">KCX82_11695</name>
</gene>
<proteinExistence type="predicted"/>